<keyword evidence="1" id="KW-0812">Transmembrane</keyword>
<name>A0A1Y2D090_9FUNG</name>
<feature type="transmembrane region" description="Helical" evidence="1">
    <location>
        <begin position="123"/>
        <end position="143"/>
    </location>
</feature>
<keyword evidence="3" id="KW-1185">Reference proteome</keyword>
<proteinExistence type="predicted"/>
<feature type="transmembrane region" description="Helical" evidence="1">
    <location>
        <begin position="46"/>
        <end position="65"/>
    </location>
</feature>
<keyword evidence="1" id="KW-1133">Transmembrane helix</keyword>
<comment type="caution">
    <text evidence="2">The sequence shown here is derived from an EMBL/GenBank/DDBJ whole genome shotgun (WGS) entry which is preliminary data.</text>
</comment>
<dbReference type="AlphaFoldDB" id="A0A1Y2D090"/>
<evidence type="ECO:0000256" key="1">
    <source>
        <dbReference type="SAM" id="Phobius"/>
    </source>
</evidence>
<dbReference type="OrthoDB" id="2113112at2759"/>
<feature type="transmembrane region" description="Helical" evidence="1">
    <location>
        <begin position="239"/>
        <end position="262"/>
    </location>
</feature>
<feature type="transmembrane region" description="Helical" evidence="1">
    <location>
        <begin position="155"/>
        <end position="182"/>
    </location>
</feature>
<feature type="transmembrane region" description="Helical" evidence="1">
    <location>
        <begin position="77"/>
        <end position="102"/>
    </location>
</feature>
<organism evidence="2 3">
    <name type="scientific">Rhizoclosmatium globosum</name>
    <dbReference type="NCBI Taxonomy" id="329046"/>
    <lineage>
        <taxon>Eukaryota</taxon>
        <taxon>Fungi</taxon>
        <taxon>Fungi incertae sedis</taxon>
        <taxon>Chytridiomycota</taxon>
        <taxon>Chytridiomycota incertae sedis</taxon>
        <taxon>Chytridiomycetes</taxon>
        <taxon>Chytridiales</taxon>
        <taxon>Chytriomycetaceae</taxon>
        <taxon>Rhizoclosmatium</taxon>
    </lineage>
</organism>
<evidence type="ECO:0000313" key="3">
    <source>
        <dbReference type="Proteomes" id="UP000193642"/>
    </source>
</evidence>
<feature type="transmembrane region" description="Helical" evidence="1">
    <location>
        <begin position="202"/>
        <end position="227"/>
    </location>
</feature>
<dbReference type="Gene3D" id="1.20.1070.10">
    <property type="entry name" value="Rhodopsin 7-helix transmembrane proteins"/>
    <property type="match status" value="1"/>
</dbReference>
<gene>
    <name evidence="2" type="ORF">BCR33DRAFT_779878</name>
</gene>
<reference evidence="2 3" key="1">
    <citation type="submission" date="2016-07" db="EMBL/GenBank/DDBJ databases">
        <title>Pervasive Adenine N6-methylation of Active Genes in Fungi.</title>
        <authorList>
            <consortium name="DOE Joint Genome Institute"/>
            <person name="Mondo S.J."/>
            <person name="Dannebaum R.O."/>
            <person name="Kuo R.C."/>
            <person name="Labutti K."/>
            <person name="Haridas S."/>
            <person name="Kuo A."/>
            <person name="Salamov A."/>
            <person name="Ahrendt S.R."/>
            <person name="Lipzen A."/>
            <person name="Sullivan W."/>
            <person name="Andreopoulos W.B."/>
            <person name="Clum A."/>
            <person name="Lindquist E."/>
            <person name="Daum C."/>
            <person name="Ramamoorthy G.K."/>
            <person name="Gryganskyi A."/>
            <person name="Culley D."/>
            <person name="Magnuson J.K."/>
            <person name="James T.Y."/>
            <person name="O'Malley M.A."/>
            <person name="Stajich J.E."/>
            <person name="Spatafora J.W."/>
            <person name="Visel A."/>
            <person name="Grigoriev I.V."/>
        </authorList>
    </citation>
    <scope>NUCLEOTIDE SEQUENCE [LARGE SCALE GENOMIC DNA]</scope>
    <source>
        <strain evidence="2 3">JEL800</strain>
    </source>
</reference>
<evidence type="ECO:0000313" key="2">
    <source>
        <dbReference type="EMBL" id="ORY52617.1"/>
    </source>
</evidence>
<keyword evidence="1" id="KW-0472">Membrane</keyword>
<accession>A0A1Y2D090</accession>
<evidence type="ECO:0008006" key="4">
    <source>
        <dbReference type="Google" id="ProtNLM"/>
    </source>
</evidence>
<dbReference type="SUPFAM" id="SSF81321">
    <property type="entry name" value="Family A G protein-coupled receptor-like"/>
    <property type="match status" value="1"/>
</dbReference>
<sequence>MTIPYKTVQAFIATNLVLQSINTLLNGFLFLVMIRSKQSLQTRMDRIVATTLATHCAYSFFQLLFDIKILVGYRGFPYIVLGLIYTFNSWFVFSLFGLNLALGLDRLWSVKYSELSERQTQKYFLVIALACVAVATIDAPIHLSPSTQVEDYSYLWAVGTSIFTWGVVLSIVWVYSSTYLYVRTRLEASTGIPDVHIKLRRVFFSCFMYTAVFLLCYFPTLITRSVLFLRNESAYEKTWYYYTLPLLVSFDSTATPLMIIYFRQDIRQECIKNFWQMEHDVITEDKENGAKYFNPDGSIVP</sequence>
<protein>
    <recommendedName>
        <fullName evidence="4">G-protein coupled receptors family 1 profile domain-containing protein</fullName>
    </recommendedName>
</protein>
<feature type="transmembrane region" description="Helical" evidence="1">
    <location>
        <begin position="12"/>
        <end position="34"/>
    </location>
</feature>
<dbReference type="Proteomes" id="UP000193642">
    <property type="component" value="Unassembled WGS sequence"/>
</dbReference>
<dbReference type="EMBL" id="MCGO01000003">
    <property type="protein sequence ID" value="ORY52617.1"/>
    <property type="molecule type" value="Genomic_DNA"/>
</dbReference>